<feature type="region of interest" description="Disordered" evidence="1">
    <location>
        <begin position="50"/>
        <end position="73"/>
    </location>
</feature>
<feature type="transmembrane region" description="Helical" evidence="2">
    <location>
        <begin position="149"/>
        <end position="167"/>
    </location>
</feature>
<evidence type="ECO:0000313" key="5">
    <source>
        <dbReference type="Proteomes" id="UP000664795"/>
    </source>
</evidence>
<feature type="signal peptide" evidence="3">
    <location>
        <begin position="1"/>
        <end position="29"/>
    </location>
</feature>
<name>A0A939G4I4_9BACT</name>
<dbReference type="Proteomes" id="UP000664795">
    <property type="component" value="Unassembled WGS sequence"/>
</dbReference>
<gene>
    <name evidence="4" type="ORF">J2I48_01565</name>
</gene>
<reference evidence="4 5" key="1">
    <citation type="submission" date="2021-03" db="EMBL/GenBank/DDBJ databases">
        <title>Fibrella sp. HMF5036 genome sequencing and assembly.</title>
        <authorList>
            <person name="Kang H."/>
            <person name="Kim H."/>
            <person name="Bae S."/>
            <person name="Joh K."/>
        </authorList>
    </citation>
    <scope>NUCLEOTIDE SEQUENCE [LARGE SCALE GENOMIC DNA]</scope>
    <source>
        <strain evidence="4 5">HMF5036</strain>
    </source>
</reference>
<keyword evidence="5" id="KW-1185">Reference proteome</keyword>
<evidence type="ECO:0000256" key="1">
    <source>
        <dbReference type="SAM" id="MobiDB-lite"/>
    </source>
</evidence>
<organism evidence="4 5">
    <name type="scientific">Fibrella aquatilis</name>
    <dbReference type="NCBI Taxonomy" id="2817059"/>
    <lineage>
        <taxon>Bacteria</taxon>
        <taxon>Pseudomonadati</taxon>
        <taxon>Bacteroidota</taxon>
        <taxon>Cytophagia</taxon>
        <taxon>Cytophagales</taxon>
        <taxon>Spirosomataceae</taxon>
        <taxon>Fibrella</taxon>
    </lineage>
</organism>
<feature type="transmembrane region" description="Helical" evidence="2">
    <location>
        <begin position="207"/>
        <end position="236"/>
    </location>
</feature>
<keyword evidence="2" id="KW-1133">Transmembrane helix</keyword>
<dbReference type="EMBL" id="JAFMYU010000001">
    <property type="protein sequence ID" value="MBO0929658.1"/>
    <property type="molecule type" value="Genomic_DNA"/>
</dbReference>
<evidence type="ECO:0000313" key="4">
    <source>
        <dbReference type="EMBL" id="MBO0929658.1"/>
    </source>
</evidence>
<keyword evidence="3" id="KW-0732">Signal</keyword>
<protein>
    <recommendedName>
        <fullName evidence="6">DUF4190 domain-containing protein</fullName>
    </recommendedName>
</protein>
<feature type="chain" id="PRO_5037644222" description="DUF4190 domain-containing protein" evidence="3">
    <location>
        <begin position="30"/>
        <end position="237"/>
    </location>
</feature>
<dbReference type="AlphaFoldDB" id="A0A939G4I4"/>
<accession>A0A939G4I4</accession>
<evidence type="ECO:0008006" key="6">
    <source>
        <dbReference type="Google" id="ProtNLM"/>
    </source>
</evidence>
<keyword evidence="2" id="KW-0472">Membrane</keyword>
<sequence>MRFPRFLARIGPLLLLCLGGCRTAPPAFFSPAQPAYVPSLMQAPDRVTQAPAPAQLPTPAPASEPVEAHYSATQRTAAPSLSARLLPPAHTPYSALAMASIRHSNPDLTVSRKPAWLYRSQLMAGSQSTYTASQIIPDVHPSKRRVPKGVFYALAGSVMPYGLFILAPVSPWVWVLSLTLPLASMLVATGSLAKIRRNKSQFRGRGWAALALILATSFVGMALVTLAALATSGILWE</sequence>
<proteinExistence type="predicted"/>
<evidence type="ECO:0000256" key="3">
    <source>
        <dbReference type="SAM" id="SignalP"/>
    </source>
</evidence>
<keyword evidence="2" id="KW-0812">Transmembrane</keyword>
<feature type="transmembrane region" description="Helical" evidence="2">
    <location>
        <begin position="173"/>
        <end position="195"/>
    </location>
</feature>
<comment type="caution">
    <text evidence="4">The sequence shown here is derived from an EMBL/GenBank/DDBJ whole genome shotgun (WGS) entry which is preliminary data.</text>
</comment>
<evidence type="ECO:0000256" key="2">
    <source>
        <dbReference type="SAM" id="Phobius"/>
    </source>
</evidence>
<dbReference type="RefSeq" id="WP_207333616.1">
    <property type="nucleotide sequence ID" value="NZ_JAFMYU010000001.1"/>
</dbReference>